<name>A0A7C2WSJ1_9BACT</name>
<comment type="caution">
    <text evidence="2">The sequence shown here is derived from an EMBL/GenBank/DDBJ whole genome shotgun (WGS) entry which is preliminary data.</text>
</comment>
<sequence length="145" mass="16400">MRQHRVETVWPAGERVMVAVDAHRRSQHLLRRGWRRAQSSQSGLLAVFVETPAWERASPEQRRQLEDNLRFAEDLGAEVLRIQGSDVAEALVQVAREKNVASIVIGRPHASTLHRLLFGSIVDKLLRLAHDIDVLVVAHHEPNSC</sequence>
<dbReference type="SUPFAM" id="SSF52402">
    <property type="entry name" value="Adenine nucleotide alpha hydrolases-like"/>
    <property type="match status" value="1"/>
</dbReference>
<dbReference type="GO" id="GO:0000155">
    <property type="term" value="F:phosphorelay sensor kinase activity"/>
    <property type="evidence" value="ECO:0007669"/>
    <property type="project" value="TreeGrafter"/>
</dbReference>
<dbReference type="Gene3D" id="3.40.50.620">
    <property type="entry name" value="HUPs"/>
    <property type="match status" value="1"/>
</dbReference>
<evidence type="ECO:0000313" key="2">
    <source>
        <dbReference type="EMBL" id="HEX70785.1"/>
    </source>
</evidence>
<feature type="domain" description="UspA" evidence="1">
    <location>
        <begin position="14"/>
        <end position="137"/>
    </location>
</feature>
<organism evidence="2">
    <name type="scientific">Thermorudis sp</name>
    <dbReference type="NCBI Taxonomy" id="1969470"/>
    <lineage>
        <taxon>Bacteria</taxon>
        <taxon>Pseudomonadati</taxon>
        <taxon>Thermomicrobiota</taxon>
        <taxon>Thermomicrobia</taxon>
        <taxon>Thermomicrobia incertae sedis</taxon>
        <taxon>Thermorudis</taxon>
    </lineage>
</organism>
<dbReference type="EMBL" id="DSID01000452">
    <property type="protein sequence ID" value="HEX70785.1"/>
    <property type="molecule type" value="Genomic_DNA"/>
</dbReference>
<dbReference type="InterPro" id="IPR006016">
    <property type="entry name" value="UspA"/>
</dbReference>
<accession>A0A7C2WSJ1</accession>
<dbReference type="PANTHER" id="PTHR45569:SF1">
    <property type="entry name" value="SENSOR PROTEIN KDPD"/>
    <property type="match status" value="1"/>
</dbReference>
<gene>
    <name evidence="2" type="ORF">ENP13_06025</name>
</gene>
<dbReference type="Pfam" id="PF00582">
    <property type="entry name" value="Usp"/>
    <property type="match status" value="1"/>
</dbReference>
<evidence type="ECO:0000259" key="1">
    <source>
        <dbReference type="Pfam" id="PF00582"/>
    </source>
</evidence>
<reference evidence="2" key="1">
    <citation type="journal article" date="2020" name="mSystems">
        <title>Genome- and Community-Level Interaction Insights into Carbon Utilization and Element Cycling Functions of Hydrothermarchaeota in Hydrothermal Sediment.</title>
        <authorList>
            <person name="Zhou Z."/>
            <person name="Liu Y."/>
            <person name="Xu W."/>
            <person name="Pan J."/>
            <person name="Luo Z.H."/>
            <person name="Li M."/>
        </authorList>
    </citation>
    <scope>NUCLEOTIDE SEQUENCE [LARGE SCALE GENOMIC DNA]</scope>
    <source>
        <strain evidence="2">SpSt-192</strain>
    </source>
</reference>
<dbReference type="InterPro" id="IPR052023">
    <property type="entry name" value="Histidine_kinase_KdpD"/>
</dbReference>
<dbReference type="GO" id="GO:0005886">
    <property type="term" value="C:plasma membrane"/>
    <property type="evidence" value="ECO:0007669"/>
    <property type="project" value="TreeGrafter"/>
</dbReference>
<dbReference type="AlphaFoldDB" id="A0A7C2WSJ1"/>
<dbReference type="PANTHER" id="PTHR45569">
    <property type="entry name" value="SENSOR PROTEIN KDPD"/>
    <property type="match status" value="1"/>
</dbReference>
<protein>
    <recommendedName>
        <fullName evidence="1">UspA domain-containing protein</fullName>
    </recommendedName>
</protein>
<dbReference type="CDD" id="cd01987">
    <property type="entry name" value="USP_KdpD-like"/>
    <property type="match status" value="1"/>
</dbReference>
<proteinExistence type="predicted"/>
<dbReference type="InterPro" id="IPR014729">
    <property type="entry name" value="Rossmann-like_a/b/a_fold"/>
</dbReference>